<proteinExistence type="predicted"/>
<evidence type="ECO:0000259" key="1">
    <source>
        <dbReference type="Pfam" id="PF01610"/>
    </source>
</evidence>
<organism evidence="2 3">
    <name type="scientific">Wenzhouxiangella limi</name>
    <dbReference type="NCBI Taxonomy" id="2707351"/>
    <lineage>
        <taxon>Bacteria</taxon>
        <taxon>Pseudomonadati</taxon>
        <taxon>Pseudomonadota</taxon>
        <taxon>Gammaproteobacteria</taxon>
        <taxon>Chromatiales</taxon>
        <taxon>Wenzhouxiangellaceae</taxon>
        <taxon>Wenzhouxiangella</taxon>
    </lineage>
</organism>
<dbReference type="Proteomes" id="UP000484885">
    <property type="component" value="Unassembled WGS sequence"/>
</dbReference>
<keyword evidence="3" id="KW-1185">Reference proteome</keyword>
<sequence length="68" mass="7725">MQRHQDAVLAFISNRMTNAVAEGLNRIVTNLKNRVIGFRPFDAFSETVYLRVGGLNLPGQIRARLQRL</sequence>
<name>A0A845UXQ9_9GAMM</name>
<protein>
    <submittedName>
        <fullName evidence="2">Transposase</fullName>
    </submittedName>
</protein>
<evidence type="ECO:0000313" key="3">
    <source>
        <dbReference type="Proteomes" id="UP000484885"/>
    </source>
</evidence>
<dbReference type="Pfam" id="PF01610">
    <property type="entry name" value="DDE_Tnp_ISL3"/>
    <property type="match status" value="1"/>
</dbReference>
<evidence type="ECO:0000313" key="2">
    <source>
        <dbReference type="EMBL" id="NDY96207.1"/>
    </source>
</evidence>
<dbReference type="InterPro" id="IPR002560">
    <property type="entry name" value="Transposase_DDE"/>
</dbReference>
<reference evidence="2 3" key="1">
    <citation type="submission" date="2020-02" db="EMBL/GenBank/DDBJ databases">
        <authorList>
            <person name="Zhang X.-Y."/>
        </authorList>
    </citation>
    <scope>NUCLEOTIDE SEQUENCE [LARGE SCALE GENOMIC DNA]</scope>
    <source>
        <strain evidence="2 3">C33</strain>
    </source>
</reference>
<feature type="domain" description="Transposase IS204/IS1001/IS1096/IS1165 DDE" evidence="1">
    <location>
        <begin position="1"/>
        <end position="45"/>
    </location>
</feature>
<accession>A0A845UXQ9</accession>
<gene>
    <name evidence="2" type="ORF">G3I74_10735</name>
</gene>
<dbReference type="AlphaFoldDB" id="A0A845UXQ9"/>
<dbReference type="EMBL" id="JAAGSC010000041">
    <property type="protein sequence ID" value="NDY96207.1"/>
    <property type="molecule type" value="Genomic_DNA"/>
</dbReference>
<comment type="caution">
    <text evidence="2">The sequence shown here is derived from an EMBL/GenBank/DDBJ whole genome shotgun (WGS) entry which is preliminary data.</text>
</comment>